<accession>A0A5B7CTK4</accession>
<reference evidence="1 2" key="1">
    <citation type="submission" date="2019-05" db="EMBL/GenBank/DDBJ databases">
        <title>Another draft genome of Portunus trituberculatus and its Hox gene families provides insights of decapod evolution.</title>
        <authorList>
            <person name="Jeong J.-H."/>
            <person name="Song I."/>
            <person name="Kim S."/>
            <person name="Choi T."/>
            <person name="Kim D."/>
            <person name="Ryu S."/>
            <person name="Kim W."/>
        </authorList>
    </citation>
    <scope>NUCLEOTIDE SEQUENCE [LARGE SCALE GENOMIC DNA]</scope>
    <source>
        <tissue evidence="1">Muscle</tissue>
    </source>
</reference>
<dbReference type="AlphaFoldDB" id="A0A5B7CTK4"/>
<evidence type="ECO:0000313" key="2">
    <source>
        <dbReference type="Proteomes" id="UP000324222"/>
    </source>
</evidence>
<dbReference type="EMBL" id="VSRR010000131">
    <property type="protein sequence ID" value="MPC10803.1"/>
    <property type="molecule type" value="Genomic_DNA"/>
</dbReference>
<protein>
    <submittedName>
        <fullName evidence="1">Uncharacterized protein</fullName>
    </submittedName>
</protein>
<comment type="caution">
    <text evidence="1">The sequence shown here is derived from an EMBL/GenBank/DDBJ whole genome shotgun (WGS) entry which is preliminary data.</text>
</comment>
<gene>
    <name evidence="1" type="ORF">E2C01_003443</name>
</gene>
<keyword evidence="2" id="KW-1185">Reference proteome</keyword>
<sequence length="103" mass="11047">MALSEEQSSSVLSKFSLISSSSYSLRGMGVVVTTGSGVVVRIGSPRCCLHYAAEKLRMAVTAPDTRRNTAPQMTPADVYAATLFTEPLFLHKNSSGLKQKHNA</sequence>
<name>A0A5B7CTK4_PORTR</name>
<proteinExistence type="predicted"/>
<organism evidence="1 2">
    <name type="scientific">Portunus trituberculatus</name>
    <name type="common">Swimming crab</name>
    <name type="synonym">Neptunus trituberculatus</name>
    <dbReference type="NCBI Taxonomy" id="210409"/>
    <lineage>
        <taxon>Eukaryota</taxon>
        <taxon>Metazoa</taxon>
        <taxon>Ecdysozoa</taxon>
        <taxon>Arthropoda</taxon>
        <taxon>Crustacea</taxon>
        <taxon>Multicrustacea</taxon>
        <taxon>Malacostraca</taxon>
        <taxon>Eumalacostraca</taxon>
        <taxon>Eucarida</taxon>
        <taxon>Decapoda</taxon>
        <taxon>Pleocyemata</taxon>
        <taxon>Brachyura</taxon>
        <taxon>Eubrachyura</taxon>
        <taxon>Portunoidea</taxon>
        <taxon>Portunidae</taxon>
        <taxon>Portuninae</taxon>
        <taxon>Portunus</taxon>
    </lineage>
</organism>
<dbReference type="Proteomes" id="UP000324222">
    <property type="component" value="Unassembled WGS sequence"/>
</dbReference>
<evidence type="ECO:0000313" key="1">
    <source>
        <dbReference type="EMBL" id="MPC10803.1"/>
    </source>
</evidence>